<feature type="compositionally biased region" description="Low complexity" evidence="1">
    <location>
        <begin position="1575"/>
        <end position="1584"/>
    </location>
</feature>
<feature type="region of interest" description="Disordered" evidence="1">
    <location>
        <begin position="526"/>
        <end position="551"/>
    </location>
</feature>
<feature type="compositionally biased region" description="Low complexity" evidence="1">
    <location>
        <begin position="110"/>
        <end position="120"/>
    </location>
</feature>
<feature type="region of interest" description="Disordered" evidence="1">
    <location>
        <begin position="1847"/>
        <end position="1884"/>
    </location>
</feature>
<comment type="caution">
    <text evidence="2">The sequence shown here is derived from an EMBL/GenBank/DDBJ whole genome shotgun (WGS) entry which is preliminary data.</text>
</comment>
<feature type="region of interest" description="Disordered" evidence="1">
    <location>
        <begin position="103"/>
        <end position="129"/>
    </location>
</feature>
<feature type="compositionally biased region" description="Basic and acidic residues" evidence="1">
    <location>
        <begin position="787"/>
        <end position="798"/>
    </location>
</feature>
<feature type="compositionally biased region" description="Basic and acidic residues" evidence="1">
    <location>
        <begin position="479"/>
        <end position="489"/>
    </location>
</feature>
<evidence type="ECO:0000313" key="2">
    <source>
        <dbReference type="EMBL" id="KAK5974718.1"/>
    </source>
</evidence>
<feature type="region of interest" description="Disordered" evidence="1">
    <location>
        <begin position="1042"/>
        <end position="1083"/>
    </location>
</feature>
<keyword evidence="3" id="KW-1185">Reference proteome</keyword>
<feature type="compositionally biased region" description="Acidic residues" evidence="1">
    <location>
        <begin position="1460"/>
        <end position="1469"/>
    </location>
</feature>
<feature type="region of interest" description="Disordered" evidence="1">
    <location>
        <begin position="1568"/>
        <end position="1588"/>
    </location>
</feature>
<feature type="region of interest" description="Disordered" evidence="1">
    <location>
        <begin position="230"/>
        <end position="376"/>
    </location>
</feature>
<feature type="compositionally biased region" description="Basic and acidic residues" evidence="1">
    <location>
        <begin position="392"/>
        <end position="419"/>
    </location>
</feature>
<gene>
    <name evidence="2" type="ORF">GCK32_001251</name>
</gene>
<name>A0AAN8IL84_TRICO</name>
<feature type="region of interest" description="Disordered" evidence="1">
    <location>
        <begin position="879"/>
        <end position="926"/>
    </location>
</feature>
<accession>A0AAN8IL84</accession>
<organism evidence="2 3">
    <name type="scientific">Trichostrongylus colubriformis</name>
    <name type="common">Black scour worm</name>
    <dbReference type="NCBI Taxonomy" id="6319"/>
    <lineage>
        <taxon>Eukaryota</taxon>
        <taxon>Metazoa</taxon>
        <taxon>Ecdysozoa</taxon>
        <taxon>Nematoda</taxon>
        <taxon>Chromadorea</taxon>
        <taxon>Rhabditida</taxon>
        <taxon>Rhabditina</taxon>
        <taxon>Rhabditomorpha</taxon>
        <taxon>Strongyloidea</taxon>
        <taxon>Trichostrongylidae</taxon>
        <taxon>Trichostrongylus</taxon>
    </lineage>
</organism>
<feature type="region of interest" description="Disordered" evidence="1">
    <location>
        <begin position="1679"/>
        <end position="1745"/>
    </location>
</feature>
<feature type="compositionally biased region" description="Basic and acidic residues" evidence="1">
    <location>
        <begin position="591"/>
        <end position="609"/>
    </location>
</feature>
<feature type="compositionally biased region" description="Polar residues" evidence="1">
    <location>
        <begin position="492"/>
        <end position="501"/>
    </location>
</feature>
<feature type="compositionally biased region" description="Basic and acidic residues" evidence="1">
    <location>
        <begin position="1311"/>
        <end position="1329"/>
    </location>
</feature>
<dbReference type="EMBL" id="WIXE01013885">
    <property type="protein sequence ID" value="KAK5974718.1"/>
    <property type="molecule type" value="Genomic_DNA"/>
</dbReference>
<proteinExistence type="predicted"/>
<feature type="compositionally biased region" description="Basic and acidic residues" evidence="1">
    <location>
        <begin position="1724"/>
        <end position="1734"/>
    </location>
</feature>
<feature type="compositionally biased region" description="Basic and acidic residues" evidence="1">
    <location>
        <begin position="239"/>
        <end position="251"/>
    </location>
</feature>
<feature type="region of interest" description="Disordered" evidence="1">
    <location>
        <begin position="479"/>
        <end position="501"/>
    </location>
</feature>
<feature type="region of interest" description="Disordered" evidence="1">
    <location>
        <begin position="759"/>
        <end position="813"/>
    </location>
</feature>
<feature type="region of interest" description="Disordered" evidence="1">
    <location>
        <begin position="679"/>
        <end position="702"/>
    </location>
</feature>
<reference evidence="2 3" key="1">
    <citation type="submission" date="2019-10" db="EMBL/GenBank/DDBJ databases">
        <title>Assembly and Annotation for the nematode Trichostrongylus colubriformis.</title>
        <authorList>
            <person name="Martin J."/>
        </authorList>
    </citation>
    <scope>NUCLEOTIDE SEQUENCE [LARGE SCALE GENOMIC DNA]</scope>
    <source>
        <strain evidence="2">G859</strain>
        <tissue evidence="2">Whole worm</tissue>
    </source>
</reference>
<sequence>MAVLSKSNRSLSPNVSRRSSSALQMLPDMENLSDAEKQHIQNVLEKAESRIPYMIKKPLSHQLTARTESIQSSEAVSITVSRNSLDDGYDNQIRSIDDAIRKVEQRAESEQNSESPPQSSLKPSKTEEVDEALNIVATASREIAAIKAASSEGIPEVPPASSPSSVSPLGGFGSLLRKASSALFHATDIWGKEPVSGTEAEVVTPAETLSLEEIEHIQRVSKLAERDIDHPTTYGTRVPKADAKQSGKSEWESELTAEELEHIRKVSESAEKDLSDFMVGKAGPSRSARPSEAKEQGGTELTQEELDHINRVAQLAMLEESTQESGQYGRGGPPKRGDTGSVTPHPGSLVSVDGQQEHRSHSSASPSSSSMFAKGFSGFGLNTMKSVLYGTEEGRSPVRETAESESRAPEIPHVDRSERTIQSVTTSPKELVESRRAEPGCAEETTEKVVDLLPSSPAPTLTQEELDHINRVTKMAMEQERKQYEEHPRTPPSTSSSLFGTKSITGIGSKAFKGVMEKAVGVLTASEDSTMRQEVRSPPLAPQAKPAELTQEELDHIRRITEMAETEEMRQNATPSRPISKQEPPELTQEELDHIARISEMAAREESRQGVRPPPLQPASVVPDKSEAVPAELQQPSAPSLPGPVKGSKMIFGSKSITGLGFKAFKGVKERAEGVLAGTQDSTVKHEPVLPAPASQAEPSELTLEEIDHMKRVTEMAEAGEIRQEYRPPHQVLEPEPPVLTQEELDHINRINEIAAREEQSVGVRVPPLDQLTPKEPEELLGLPTEPHPEASSDEPVKEQPPPSPRSSASMFGTKSITGFGFKAFKGVMEKAEGAFAAVGDSAVRHEAHPPVPASQIEPTGLTQEELDHINRISQMAMEEESKQGVYQQQPSIKTEESDKKLIELPRDPHRLVEESRGEQTTAPPRLQAPKIDTKSFTGFGMKAFKGVIQKAEKARTRFEDLSMKQETRSPVSVVDETRADHTQEELDHINRINQMALQDEVRSQSRPPPVPGPSVELTQEEMDHIGRITQLAMEEEIVRDGGESPYDEQSDMSKEASDEQSTEPQTPTSPPAGFAGKPQTASSLFDSSTFSAKSLTGFGRKAFKGVVQKAEEARTALEDLTMRPEVHPSPIPPPEMSSGLTQEELDHINRINQMAMEDEGKREIGPQPLVLSVGELTQEELDHIGRIAQMADEDENRRGGAGAPQPLLQESQLTQEELDHINRIAQMAMQDGEFGGTESRKDSIHPKAYAPAPLKSMEEVPPISHRSTGSLFDTKTVGGFGLKAFKGVMQKAEEAKAALESRTAFTEAIKQKDNDAQQKIKGETRTHSEQPAGPVIEDEDRISIGQEATEYEAELDIPPGEIKPDTEDIVSQTKESRTTGVVGKAETSPVQSVEEASSRRSSSGSSLFNRKSFTGFGIRAFKDVMHKAEETKAAFEEMTKRKTSIESARSTNETVPTEAEAEPTEGELDAISRATTAINEKTKSEASPAPIPGAAELTQEELDHINRITQMALEQEVKLYEPHPQAPSVAPSSKFSTKSLTGFGFKAFKGVMEKAEGARTALEDLGLKQEVRRPSPVSRVAPPELSQEELDHISRINEMAGAGAIGQETHPSAPAPKQPLLELTQEELDHINRINQMAMEEEGVHSREHMPSPAPEGLVELTQEELDHIDRIAQIATEEQGGWTVPSPAEYFYPRSADEEKDRRDGDFVRPEGLSSPVSSTGSRRDLQSDLSRRSSGFDIRSIPDMVTKPNLSQWYEEQLSFMKESIADEEEEFRPSEEDHEPSPVLQERFAGEVVPEKEAVQGGALAPVASEGVWASTADEQNREIVPQDEFVEEGKRSEIELHGIPTPEQAPSSSAVTVAAKPHGDPASGNLSNIAGYHSV</sequence>
<feature type="compositionally biased region" description="Basic and acidic residues" evidence="1">
    <location>
        <begin position="259"/>
        <end position="275"/>
    </location>
</feature>
<evidence type="ECO:0000313" key="3">
    <source>
        <dbReference type="Proteomes" id="UP001331761"/>
    </source>
</evidence>
<protein>
    <submittedName>
        <fullName evidence="2">Uncharacterized protein</fullName>
    </submittedName>
</protein>
<dbReference type="Proteomes" id="UP001331761">
    <property type="component" value="Unassembled WGS sequence"/>
</dbReference>
<feature type="region of interest" description="Disordered" evidence="1">
    <location>
        <begin position="1"/>
        <end position="22"/>
    </location>
</feature>
<feature type="region of interest" description="Disordered" evidence="1">
    <location>
        <begin position="391"/>
        <end position="447"/>
    </location>
</feature>
<feature type="region of interest" description="Disordered" evidence="1">
    <location>
        <begin position="1311"/>
        <end position="1410"/>
    </location>
</feature>
<evidence type="ECO:0000256" key="1">
    <source>
        <dbReference type="SAM" id="MobiDB-lite"/>
    </source>
</evidence>
<feature type="compositionally biased region" description="Basic and acidic residues" evidence="1">
    <location>
        <begin position="1697"/>
        <end position="1711"/>
    </location>
</feature>
<feature type="compositionally biased region" description="Basic and acidic residues" evidence="1">
    <location>
        <begin position="894"/>
        <end position="918"/>
    </location>
</feature>
<feature type="compositionally biased region" description="Low complexity" evidence="1">
    <location>
        <begin position="7"/>
        <end position="21"/>
    </location>
</feature>
<feature type="region of interest" description="Disordered" evidence="1">
    <location>
        <begin position="1437"/>
        <end position="1499"/>
    </location>
</feature>
<feature type="region of interest" description="Disordered" evidence="1">
    <location>
        <begin position="564"/>
        <end position="645"/>
    </location>
</feature>